<proteinExistence type="predicted"/>
<keyword evidence="2" id="KW-1185">Reference proteome</keyword>
<sequence length="326" mass="36003">PTSISPPVLHAGSSRGDVSNRQLITGCTKVGLKVTAAAAEAVPGVGTIIKGTIGAVLEILEAIERSTDNKAEIVLSMHKLRSLLRRIERTPTAGRDENWNYLHEELLATRETLAKLHDRPRISLATDTIVQALQQCHESIQDALTEYTVTRNTHIPNSLCVLTMSQALSQMEGGQILRDIHGKVGKIELSIQNGFGNQERLLQMIKSTITIMDAIGHEFLCDAVMATDPKFIHKFLKLTFEGKNSATDKMLLEFLDKKQYNLCIDQGIQVVLFESKEEGELLVEPGTKVVMNVILTQEKQEVGYECPVCGTWNSSTDHTANSAKDW</sequence>
<reference evidence="1 2" key="1">
    <citation type="journal article" date="2019" name="Nat. Ecol. Evol.">
        <title>Megaphylogeny resolves global patterns of mushroom evolution.</title>
        <authorList>
            <person name="Varga T."/>
            <person name="Krizsan K."/>
            <person name="Foldi C."/>
            <person name="Dima B."/>
            <person name="Sanchez-Garcia M."/>
            <person name="Sanchez-Ramirez S."/>
            <person name="Szollosi G.J."/>
            <person name="Szarkandi J.G."/>
            <person name="Papp V."/>
            <person name="Albert L."/>
            <person name="Andreopoulos W."/>
            <person name="Angelini C."/>
            <person name="Antonin V."/>
            <person name="Barry K.W."/>
            <person name="Bougher N.L."/>
            <person name="Buchanan P."/>
            <person name="Buyck B."/>
            <person name="Bense V."/>
            <person name="Catcheside P."/>
            <person name="Chovatia M."/>
            <person name="Cooper J."/>
            <person name="Damon W."/>
            <person name="Desjardin D."/>
            <person name="Finy P."/>
            <person name="Geml J."/>
            <person name="Haridas S."/>
            <person name="Hughes K."/>
            <person name="Justo A."/>
            <person name="Karasinski D."/>
            <person name="Kautmanova I."/>
            <person name="Kiss B."/>
            <person name="Kocsube S."/>
            <person name="Kotiranta H."/>
            <person name="LaButti K.M."/>
            <person name="Lechner B.E."/>
            <person name="Liimatainen K."/>
            <person name="Lipzen A."/>
            <person name="Lukacs Z."/>
            <person name="Mihaltcheva S."/>
            <person name="Morgado L.N."/>
            <person name="Niskanen T."/>
            <person name="Noordeloos M.E."/>
            <person name="Ohm R.A."/>
            <person name="Ortiz-Santana B."/>
            <person name="Ovrebo C."/>
            <person name="Racz N."/>
            <person name="Riley R."/>
            <person name="Savchenko A."/>
            <person name="Shiryaev A."/>
            <person name="Soop K."/>
            <person name="Spirin V."/>
            <person name="Szebenyi C."/>
            <person name="Tomsovsky M."/>
            <person name="Tulloss R.E."/>
            <person name="Uehling J."/>
            <person name="Grigoriev I.V."/>
            <person name="Vagvolgyi C."/>
            <person name="Papp T."/>
            <person name="Martin F.M."/>
            <person name="Miettinen O."/>
            <person name="Hibbett D.S."/>
            <person name="Nagy L.G."/>
        </authorList>
    </citation>
    <scope>NUCLEOTIDE SEQUENCE [LARGE SCALE GENOMIC DNA]</scope>
    <source>
        <strain evidence="1 2">CBS 962.96</strain>
    </source>
</reference>
<gene>
    <name evidence="1" type="ORF">K435DRAFT_373500</name>
</gene>
<dbReference type="Proteomes" id="UP000297245">
    <property type="component" value="Unassembled WGS sequence"/>
</dbReference>
<name>A0A4S8LBM2_DENBC</name>
<organism evidence="1 2">
    <name type="scientific">Dendrothele bispora (strain CBS 962.96)</name>
    <dbReference type="NCBI Taxonomy" id="1314807"/>
    <lineage>
        <taxon>Eukaryota</taxon>
        <taxon>Fungi</taxon>
        <taxon>Dikarya</taxon>
        <taxon>Basidiomycota</taxon>
        <taxon>Agaricomycotina</taxon>
        <taxon>Agaricomycetes</taxon>
        <taxon>Agaricomycetidae</taxon>
        <taxon>Agaricales</taxon>
        <taxon>Agaricales incertae sedis</taxon>
        <taxon>Dendrothele</taxon>
    </lineage>
</organism>
<dbReference type="EMBL" id="ML179516">
    <property type="protein sequence ID" value="THU86051.1"/>
    <property type="molecule type" value="Genomic_DNA"/>
</dbReference>
<accession>A0A4S8LBM2</accession>
<feature type="non-terminal residue" evidence="1">
    <location>
        <position position="1"/>
    </location>
</feature>
<protein>
    <submittedName>
        <fullName evidence="1">Uncharacterized protein</fullName>
    </submittedName>
</protein>
<dbReference type="AlphaFoldDB" id="A0A4S8LBM2"/>
<evidence type="ECO:0000313" key="1">
    <source>
        <dbReference type="EMBL" id="THU86051.1"/>
    </source>
</evidence>
<evidence type="ECO:0000313" key="2">
    <source>
        <dbReference type="Proteomes" id="UP000297245"/>
    </source>
</evidence>
<feature type="non-terminal residue" evidence="1">
    <location>
        <position position="326"/>
    </location>
</feature>
<dbReference type="OrthoDB" id="3059203at2759"/>